<dbReference type="GO" id="GO:0005275">
    <property type="term" value="F:amine transmembrane transporter activity"/>
    <property type="evidence" value="ECO:0007669"/>
    <property type="project" value="TreeGrafter"/>
</dbReference>
<evidence type="ECO:0000256" key="4">
    <source>
        <dbReference type="ARBA" id="ARBA00023136"/>
    </source>
</evidence>
<dbReference type="GO" id="GO:0015226">
    <property type="term" value="F:carnitine transmembrane transporter activity"/>
    <property type="evidence" value="ECO:0007669"/>
    <property type="project" value="TreeGrafter"/>
</dbReference>
<organism evidence="6 7">
    <name type="scientific">Tepidibacillus fermentans</name>
    <dbReference type="NCBI Taxonomy" id="1281767"/>
    <lineage>
        <taxon>Bacteria</taxon>
        <taxon>Bacillati</taxon>
        <taxon>Bacillota</taxon>
        <taxon>Bacilli</taxon>
        <taxon>Bacillales</taxon>
        <taxon>Bacillaceae</taxon>
        <taxon>Tepidibacillus</taxon>
    </lineage>
</organism>
<dbReference type="RefSeq" id="WP_132766595.1">
    <property type="nucleotide sequence ID" value="NZ_SMAB01000001.1"/>
</dbReference>
<dbReference type="EMBL" id="SMAB01000001">
    <property type="protein sequence ID" value="TCS84349.1"/>
    <property type="molecule type" value="Genomic_DNA"/>
</dbReference>
<evidence type="ECO:0000313" key="7">
    <source>
        <dbReference type="Proteomes" id="UP000295788"/>
    </source>
</evidence>
<name>A0A4V2UT60_9BACI</name>
<dbReference type="CDD" id="cd13639">
    <property type="entry name" value="PBP2_OpuAC_like"/>
    <property type="match status" value="1"/>
</dbReference>
<keyword evidence="4" id="KW-0472">Membrane</keyword>
<dbReference type="Pfam" id="PF04069">
    <property type="entry name" value="OpuAC"/>
    <property type="match status" value="1"/>
</dbReference>
<comment type="subcellular location">
    <subcellularLocation>
        <location evidence="1">Cell membrane</location>
    </subcellularLocation>
</comment>
<sequence length="292" mass="33248">MKKYMKQILIVFLLFTVVLGGCQTSKNVNRDDNGKDSKTITFGVTPWTSTIPPTYVAKAIIEDMGYKVKLQNADAGVVYAGLAKGDINVFMDAWLPDMHRNYMEKYGDKIDDVAISYKEGELGWVVPSYVKDINSIEDLMGKEKLFENKLFGIEEGAGMTMTSREMIKGYGLDLEYVASSESGMLAQVKKYISQKKPILFLGWRPHSMFAKWDLKVLKDPKEYFKTSEVHVLTNKGLDKQAPDVYQFLKNWNISVEDIEKMILEIENGKDASEVAMKWIEENKDKVNKMIGK</sequence>
<dbReference type="InterPro" id="IPR007210">
    <property type="entry name" value="ABC_Gly_betaine_transp_sub-bd"/>
</dbReference>
<reference evidence="6 7" key="1">
    <citation type="submission" date="2019-03" db="EMBL/GenBank/DDBJ databases">
        <title>Genomic Encyclopedia of Type Strains, Phase IV (KMG-IV): sequencing the most valuable type-strain genomes for metagenomic binning, comparative biology and taxonomic classification.</title>
        <authorList>
            <person name="Goeker M."/>
        </authorList>
    </citation>
    <scope>NUCLEOTIDE SEQUENCE [LARGE SCALE GENOMIC DNA]</scope>
    <source>
        <strain evidence="6 7">DSM 23802</strain>
    </source>
</reference>
<dbReference type="GO" id="GO:0031460">
    <property type="term" value="P:glycine betaine transport"/>
    <property type="evidence" value="ECO:0007669"/>
    <property type="project" value="TreeGrafter"/>
</dbReference>
<protein>
    <submittedName>
        <fullName evidence="6">Glycine betaine/proline transport system substrate-binding protein</fullName>
    </submittedName>
</protein>
<evidence type="ECO:0000256" key="2">
    <source>
        <dbReference type="ARBA" id="ARBA00022448"/>
    </source>
</evidence>
<dbReference type="PANTHER" id="PTHR47737:SF1">
    <property type="entry name" value="GLYCINE BETAINE_PROLINE BETAINE TRANSPORT SYSTEM PERMEASE PROTEIN PROW"/>
    <property type="match status" value="1"/>
</dbReference>
<evidence type="ECO:0000256" key="3">
    <source>
        <dbReference type="ARBA" id="ARBA00022475"/>
    </source>
</evidence>
<dbReference type="SUPFAM" id="SSF53850">
    <property type="entry name" value="Periplasmic binding protein-like II"/>
    <property type="match status" value="1"/>
</dbReference>
<feature type="domain" description="ABC-type glycine betaine transport system substrate-binding" evidence="5">
    <location>
        <begin position="38"/>
        <end position="281"/>
    </location>
</feature>
<dbReference type="GO" id="GO:0043190">
    <property type="term" value="C:ATP-binding cassette (ABC) transporter complex"/>
    <property type="evidence" value="ECO:0007669"/>
    <property type="project" value="InterPro"/>
</dbReference>
<keyword evidence="7" id="KW-1185">Reference proteome</keyword>
<dbReference type="OrthoDB" id="9787902at2"/>
<dbReference type="Proteomes" id="UP000295788">
    <property type="component" value="Unassembled WGS sequence"/>
</dbReference>
<evidence type="ECO:0000259" key="5">
    <source>
        <dbReference type="Pfam" id="PF04069"/>
    </source>
</evidence>
<gene>
    <name evidence="6" type="ORF">EDD72_10110</name>
</gene>
<dbReference type="AlphaFoldDB" id="A0A4V2UT60"/>
<proteinExistence type="predicted"/>
<evidence type="ECO:0000313" key="6">
    <source>
        <dbReference type="EMBL" id="TCS84349.1"/>
    </source>
</evidence>
<dbReference type="PANTHER" id="PTHR47737">
    <property type="entry name" value="GLYCINE BETAINE/PROLINE BETAINE TRANSPORT SYSTEM PERMEASE PROTEIN PROW"/>
    <property type="match status" value="1"/>
</dbReference>
<keyword evidence="3" id="KW-1003">Cell membrane</keyword>
<dbReference type="Gene3D" id="3.40.190.100">
    <property type="entry name" value="Glycine betaine-binding periplasmic protein, domain 2"/>
    <property type="match status" value="1"/>
</dbReference>
<dbReference type="Gene3D" id="3.40.190.10">
    <property type="entry name" value="Periplasmic binding protein-like II"/>
    <property type="match status" value="1"/>
</dbReference>
<dbReference type="GO" id="GO:0015871">
    <property type="term" value="P:choline transport"/>
    <property type="evidence" value="ECO:0007669"/>
    <property type="project" value="TreeGrafter"/>
</dbReference>
<dbReference type="PROSITE" id="PS51257">
    <property type="entry name" value="PROKAR_LIPOPROTEIN"/>
    <property type="match status" value="1"/>
</dbReference>
<comment type="caution">
    <text evidence="6">The sequence shown here is derived from an EMBL/GenBank/DDBJ whole genome shotgun (WGS) entry which is preliminary data.</text>
</comment>
<keyword evidence="2" id="KW-0813">Transport</keyword>
<evidence type="ECO:0000256" key="1">
    <source>
        <dbReference type="ARBA" id="ARBA00004236"/>
    </source>
</evidence>
<accession>A0A4V2UT60</accession>